<dbReference type="SUPFAM" id="SSF53927">
    <property type="entry name" value="Cytidine deaminase-like"/>
    <property type="match status" value="1"/>
</dbReference>
<dbReference type="PROSITE" id="PS51747">
    <property type="entry name" value="CYT_DCMP_DEAMINASES_2"/>
    <property type="match status" value="1"/>
</dbReference>
<evidence type="ECO:0000256" key="3">
    <source>
        <dbReference type="ARBA" id="ARBA00022723"/>
    </source>
</evidence>
<keyword evidence="4" id="KW-0378">Hydrolase</keyword>
<evidence type="ECO:0000313" key="7">
    <source>
        <dbReference type="EMBL" id="MEQ2509891.1"/>
    </source>
</evidence>
<sequence>MGRIDKESYYLDIAETVLERSTCSRSHSGALIVRNDEIVSTGYNGAPRGRSNCIDLGYCIRERLGIPAGERYELCRSVHAEMNAIISAARSECIGGTIYLAGRDVATGELIPDLLPCPMCRRMIINAGLSKIVIRRTPSTYDILNVQDWVFHDDSVIDPSESGEQA</sequence>
<feature type="domain" description="CMP/dCMP-type deaminase" evidence="6">
    <location>
        <begin position="5"/>
        <end position="148"/>
    </location>
</feature>
<dbReference type="Pfam" id="PF00383">
    <property type="entry name" value="dCMP_cyt_deam_1"/>
    <property type="match status" value="1"/>
</dbReference>
<dbReference type="PROSITE" id="PS00903">
    <property type="entry name" value="CYT_DCMP_DEAMINASES_1"/>
    <property type="match status" value="1"/>
</dbReference>
<comment type="caution">
    <text evidence="7">The sequence shown here is derived from an EMBL/GenBank/DDBJ whole genome shotgun (WGS) entry which is preliminary data.</text>
</comment>
<dbReference type="Gene3D" id="3.40.140.10">
    <property type="entry name" value="Cytidine Deaminase, domain 2"/>
    <property type="match status" value="1"/>
</dbReference>
<evidence type="ECO:0000313" key="8">
    <source>
        <dbReference type="Proteomes" id="UP001491552"/>
    </source>
</evidence>
<reference evidence="7 8" key="1">
    <citation type="submission" date="2024-03" db="EMBL/GenBank/DDBJ databases">
        <title>Human intestinal bacterial collection.</title>
        <authorList>
            <person name="Pauvert C."/>
            <person name="Hitch T.C.A."/>
            <person name="Clavel T."/>
        </authorList>
    </citation>
    <scope>NUCLEOTIDE SEQUENCE [LARGE SCALE GENOMIC DNA]</scope>
    <source>
        <strain evidence="7 8">CLA-AA-H192</strain>
    </source>
</reference>
<dbReference type="InterPro" id="IPR015517">
    <property type="entry name" value="dCMP_deaminase-rel"/>
</dbReference>
<comment type="cofactor">
    <cofactor evidence="1">
        <name>Zn(2+)</name>
        <dbReference type="ChEBI" id="CHEBI:29105"/>
    </cofactor>
</comment>
<dbReference type="InterPro" id="IPR016192">
    <property type="entry name" value="APOBEC/CMP_deaminase_Zn-bd"/>
</dbReference>
<proteinExistence type="inferred from homology"/>
<comment type="similarity">
    <text evidence="2">Belongs to the cytidine and deoxycytidylate deaminase family.</text>
</comment>
<evidence type="ECO:0000256" key="2">
    <source>
        <dbReference type="ARBA" id="ARBA00006576"/>
    </source>
</evidence>
<protein>
    <submittedName>
        <fullName evidence="7">Deaminase</fullName>
    </submittedName>
</protein>
<dbReference type="PIRSF" id="PIRSF006019">
    <property type="entry name" value="dCMP_deaminase"/>
    <property type="match status" value="1"/>
</dbReference>
<keyword evidence="5" id="KW-0862">Zinc</keyword>
<dbReference type="Proteomes" id="UP001491552">
    <property type="component" value="Unassembled WGS sequence"/>
</dbReference>
<dbReference type="EMBL" id="JBBMFF010000079">
    <property type="protein sequence ID" value="MEQ2509891.1"/>
    <property type="molecule type" value="Genomic_DNA"/>
</dbReference>
<organism evidence="7 8">
    <name type="scientific">Faecousia intestinalis</name>
    <dbReference type="NCBI Taxonomy" id="3133167"/>
    <lineage>
        <taxon>Bacteria</taxon>
        <taxon>Bacillati</taxon>
        <taxon>Bacillota</taxon>
        <taxon>Clostridia</taxon>
        <taxon>Eubacteriales</taxon>
        <taxon>Oscillospiraceae</taxon>
        <taxon>Faecousia</taxon>
    </lineage>
</organism>
<dbReference type="RefSeq" id="WP_349134600.1">
    <property type="nucleotide sequence ID" value="NZ_JBBMFF010000079.1"/>
</dbReference>
<keyword evidence="8" id="KW-1185">Reference proteome</keyword>
<dbReference type="InterPro" id="IPR016193">
    <property type="entry name" value="Cytidine_deaminase-like"/>
</dbReference>
<evidence type="ECO:0000256" key="4">
    <source>
        <dbReference type="ARBA" id="ARBA00022801"/>
    </source>
</evidence>
<accession>A0ABV1G3A7</accession>
<evidence type="ECO:0000256" key="5">
    <source>
        <dbReference type="ARBA" id="ARBA00022833"/>
    </source>
</evidence>
<dbReference type="PANTHER" id="PTHR11086:SF18">
    <property type="entry name" value="DEOXYCYTIDYLATE DEAMINASE"/>
    <property type="match status" value="1"/>
</dbReference>
<dbReference type="PANTHER" id="PTHR11086">
    <property type="entry name" value="DEOXYCYTIDYLATE DEAMINASE-RELATED"/>
    <property type="match status" value="1"/>
</dbReference>
<dbReference type="InterPro" id="IPR016473">
    <property type="entry name" value="dCMP_deaminase"/>
</dbReference>
<evidence type="ECO:0000259" key="6">
    <source>
        <dbReference type="PROSITE" id="PS51747"/>
    </source>
</evidence>
<dbReference type="InterPro" id="IPR035105">
    <property type="entry name" value="Deoxycytidylate_deaminase_dom"/>
</dbReference>
<gene>
    <name evidence="7" type="ORF">WMO66_01285</name>
</gene>
<name>A0ABV1G3A7_9FIRM</name>
<evidence type="ECO:0000256" key="1">
    <source>
        <dbReference type="ARBA" id="ARBA00001947"/>
    </source>
</evidence>
<dbReference type="InterPro" id="IPR002125">
    <property type="entry name" value="CMP_dCMP_dom"/>
</dbReference>
<keyword evidence="3" id="KW-0479">Metal-binding</keyword>
<dbReference type="CDD" id="cd01286">
    <property type="entry name" value="deoxycytidylate_deaminase"/>
    <property type="match status" value="1"/>
</dbReference>